<feature type="repeat" description="WD" evidence="3">
    <location>
        <begin position="159"/>
        <end position="193"/>
    </location>
</feature>
<reference evidence="5" key="1">
    <citation type="submission" date="2021-02" db="EMBL/GenBank/DDBJ databases">
        <authorList>
            <person name="Nowell W R."/>
        </authorList>
    </citation>
    <scope>NUCLEOTIDE SEQUENCE</scope>
    <source>
        <strain evidence="5">Ploen Becks lab</strain>
    </source>
</reference>
<dbReference type="Gene3D" id="2.130.10.10">
    <property type="entry name" value="YVTN repeat-like/Quinoprotein amine dehydrogenase"/>
    <property type="match status" value="2"/>
</dbReference>
<dbReference type="InterPro" id="IPR015943">
    <property type="entry name" value="WD40/YVTN_repeat-like_dom_sf"/>
</dbReference>
<comment type="caution">
    <text evidence="5">The sequence shown here is derived from an EMBL/GenBank/DDBJ whole genome shotgun (WGS) entry which is preliminary data.</text>
</comment>
<dbReference type="Proteomes" id="UP000663879">
    <property type="component" value="Unassembled WGS sequence"/>
</dbReference>
<dbReference type="PROSITE" id="PS50294">
    <property type="entry name" value="WD_REPEATS_REGION"/>
    <property type="match status" value="1"/>
</dbReference>
<dbReference type="SMART" id="SM00320">
    <property type="entry name" value="WD40"/>
    <property type="match status" value="3"/>
</dbReference>
<gene>
    <name evidence="5" type="ORF">OXX778_LOCUS2554</name>
</gene>
<dbReference type="Pfam" id="PF00400">
    <property type="entry name" value="WD40"/>
    <property type="match status" value="1"/>
</dbReference>
<dbReference type="InterPro" id="IPR001680">
    <property type="entry name" value="WD40_rpt"/>
</dbReference>
<keyword evidence="2" id="KW-0677">Repeat</keyword>
<organism evidence="5 6">
    <name type="scientific">Brachionus calyciflorus</name>
    <dbReference type="NCBI Taxonomy" id="104777"/>
    <lineage>
        <taxon>Eukaryota</taxon>
        <taxon>Metazoa</taxon>
        <taxon>Spiralia</taxon>
        <taxon>Gnathifera</taxon>
        <taxon>Rotifera</taxon>
        <taxon>Eurotatoria</taxon>
        <taxon>Monogononta</taxon>
        <taxon>Pseudotrocha</taxon>
        <taxon>Ploima</taxon>
        <taxon>Brachionidae</taxon>
        <taxon>Brachionus</taxon>
    </lineage>
</organism>
<feature type="region of interest" description="Disordered" evidence="4">
    <location>
        <begin position="528"/>
        <end position="566"/>
    </location>
</feature>
<keyword evidence="1 3" id="KW-0853">WD repeat</keyword>
<evidence type="ECO:0000256" key="4">
    <source>
        <dbReference type="SAM" id="MobiDB-lite"/>
    </source>
</evidence>
<evidence type="ECO:0000256" key="3">
    <source>
        <dbReference type="PROSITE-ProRule" id="PRU00221"/>
    </source>
</evidence>
<dbReference type="InterPro" id="IPR036322">
    <property type="entry name" value="WD40_repeat_dom_sf"/>
</dbReference>
<evidence type="ECO:0000313" key="6">
    <source>
        <dbReference type="Proteomes" id="UP000663879"/>
    </source>
</evidence>
<dbReference type="InterPro" id="IPR050349">
    <property type="entry name" value="WD_LIS1/nudF_dynein_reg"/>
</dbReference>
<keyword evidence="6" id="KW-1185">Reference proteome</keyword>
<dbReference type="EMBL" id="CAJNOC010000202">
    <property type="protein sequence ID" value="CAF0726552.1"/>
    <property type="molecule type" value="Genomic_DNA"/>
</dbReference>
<evidence type="ECO:0000256" key="2">
    <source>
        <dbReference type="ARBA" id="ARBA00022737"/>
    </source>
</evidence>
<dbReference type="AlphaFoldDB" id="A0A813MT10"/>
<evidence type="ECO:0000313" key="5">
    <source>
        <dbReference type="EMBL" id="CAF0726552.1"/>
    </source>
</evidence>
<dbReference type="PANTHER" id="PTHR44129">
    <property type="entry name" value="WD REPEAT-CONTAINING PROTEIN POP1"/>
    <property type="match status" value="1"/>
</dbReference>
<feature type="compositionally biased region" description="Acidic residues" evidence="4">
    <location>
        <begin position="528"/>
        <end position="546"/>
    </location>
</feature>
<sequence>MSELAQDLKCFRKIRKQLRQIEHLNLLQRPLNDEEKIKLEKRPFLRDELKQLLAKYPNGELLVDDSKNTTFDTEENSFTSQNNSLVVNKLNEIDELAEKLNEIVIDEEQPQEKIVEETKPIIQKTEPIVESTKKVEPIKAAPPKPPKRQQFTFDTISVLDAHQDLITSIDVDTSNRLLVTGSRDTSIKLWKFDEDFKKCEHIKTFGEHSGVITQLKFWNLENYKTTLENLKKNLDENEILIDSLPELNDDKLTLILSSSLDCSLRIWSVSLGKCIKELYMYNPIKSFDLKETFFMIGQDAGKIQLWNDLKQIKELKPFDEDDNVICVKFLDANKIYTLSHNGHFKIFLYSNQSFEQFKSVNLYQQVYHDSQAKKNFKYFEILNEKKIVFLNDNQSYVVVYDLEHNKSNIVSTNSTFYAFSSCFYKQNDQIFVSSYNIDDATSTLNVFEINDNVSYKYSIQDQIEDDNSHHYSISSLSSSDISTKKCVASGSGRDIKLFLIDCSNEGQSKKSCKQVKYLKMIKQVDVESDSMVESNDESDQELEQEDTDKNQNFNENQAKKSTCSIQ</sequence>
<dbReference type="SUPFAM" id="SSF50978">
    <property type="entry name" value="WD40 repeat-like"/>
    <property type="match status" value="1"/>
</dbReference>
<name>A0A813MT10_9BILA</name>
<protein>
    <submittedName>
        <fullName evidence="5">Uncharacterized protein</fullName>
    </submittedName>
</protein>
<proteinExistence type="predicted"/>
<dbReference type="OrthoDB" id="190105at2759"/>
<accession>A0A813MT10</accession>
<dbReference type="PROSITE" id="PS50082">
    <property type="entry name" value="WD_REPEATS_2"/>
    <property type="match status" value="1"/>
</dbReference>
<evidence type="ECO:0000256" key="1">
    <source>
        <dbReference type="ARBA" id="ARBA00022574"/>
    </source>
</evidence>
<feature type="compositionally biased region" description="Polar residues" evidence="4">
    <location>
        <begin position="550"/>
        <end position="566"/>
    </location>
</feature>